<dbReference type="AlphaFoldDB" id="A0A382L2P9"/>
<dbReference type="PANTHER" id="PTHR30349">
    <property type="entry name" value="PHAGE INTEGRASE-RELATED"/>
    <property type="match status" value="1"/>
</dbReference>
<keyword evidence="1" id="KW-0233">DNA recombination</keyword>
<organism evidence="3">
    <name type="scientific">marine metagenome</name>
    <dbReference type="NCBI Taxonomy" id="408172"/>
    <lineage>
        <taxon>unclassified sequences</taxon>
        <taxon>metagenomes</taxon>
        <taxon>ecological metagenomes</taxon>
    </lineage>
</organism>
<proteinExistence type="predicted"/>
<dbReference type="PANTHER" id="PTHR30349:SF64">
    <property type="entry name" value="PROPHAGE INTEGRASE INTD-RELATED"/>
    <property type="match status" value="1"/>
</dbReference>
<dbReference type="GO" id="GO:0015074">
    <property type="term" value="P:DNA integration"/>
    <property type="evidence" value="ECO:0007669"/>
    <property type="project" value="InterPro"/>
</dbReference>
<dbReference type="InterPro" id="IPR050090">
    <property type="entry name" value="Tyrosine_recombinase_XerCD"/>
</dbReference>
<dbReference type="Gene3D" id="1.10.443.10">
    <property type="entry name" value="Intergrase catalytic core"/>
    <property type="match status" value="1"/>
</dbReference>
<evidence type="ECO:0000256" key="1">
    <source>
        <dbReference type="ARBA" id="ARBA00023172"/>
    </source>
</evidence>
<dbReference type="InterPro" id="IPR013762">
    <property type="entry name" value="Integrase-like_cat_sf"/>
</dbReference>
<gene>
    <name evidence="3" type="ORF">METZ01_LOCUS284098</name>
</gene>
<evidence type="ECO:0000259" key="2">
    <source>
        <dbReference type="PROSITE" id="PS51898"/>
    </source>
</evidence>
<dbReference type="Pfam" id="PF00589">
    <property type="entry name" value="Phage_integrase"/>
    <property type="match status" value="1"/>
</dbReference>
<protein>
    <recommendedName>
        <fullName evidence="2">Tyr recombinase domain-containing protein</fullName>
    </recommendedName>
</protein>
<dbReference type="InterPro" id="IPR011010">
    <property type="entry name" value="DNA_brk_join_enz"/>
</dbReference>
<feature type="domain" description="Tyr recombinase" evidence="2">
    <location>
        <begin position="177"/>
        <end position="344"/>
    </location>
</feature>
<name>A0A382L2P9_9ZZZZ</name>
<dbReference type="SUPFAM" id="SSF56349">
    <property type="entry name" value="DNA breaking-rejoining enzymes"/>
    <property type="match status" value="1"/>
</dbReference>
<sequence length="359" mass="42121">MLSSPHWKADRSLNIGGAMKKQIYRRGQQKVCYADCQYLGVRIRDCLFTTDEAIAHERLAELKLLVRKGEYQKWKRKFNDCGIEWLESLDTRRQSNIRYESIYRVHLLPYFGSKRVVDIVNYDNRNGKNMVQAYFEKKIDLPESSLKKHARVLRWIMKLGDSSFELPAIVYRNKGFYQTKFMTQNELDAVIGYLDDQHQAIALLMAYTGFSLGDAVNIKWSVIDLKNRMIRIVRGKTQVKVSMPVCDALYDLLRYRFRVRNIHDNRVFNVGKQGFQKGWKRAVGKSDMNWKPRPTDLRHFFASYLLNNGEDHLVVANLMGHSSVNMLRKRYGHYGDDRLKKAMKLFDTNSTKLPQQDVN</sequence>
<accession>A0A382L2P9</accession>
<dbReference type="InterPro" id="IPR002104">
    <property type="entry name" value="Integrase_catalytic"/>
</dbReference>
<dbReference type="PROSITE" id="PS51898">
    <property type="entry name" value="TYR_RECOMBINASE"/>
    <property type="match status" value="1"/>
</dbReference>
<dbReference type="GO" id="GO:0006310">
    <property type="term" value="P:DNA recombination"/>
    <property type="evidence" value="ECO:0007669"/>
    <property type="project" value="UniProtKB-KW"/>
</dbReference>
<dbReference type="GO" id="GO:0003677">
    <property type="term" value="F:DNA binding"/>
    <property type="evidence" value="ECO:0007669"/>
    <property type="project" value="InterPro"/>
</dbReference>
<evidence type="ECO:0000313" key="3">
    <source>
        <dbReference type="EMBL" id="SVC31244.1"/>
    </source>
</evidence>
<reference evidence="3" key="1">
    <citation type="submission" date="2018-05" db="EMBL/GenBank/DDBJ databases">
        <authorList>
            <person name="Lanie J.A."/>
            <person name="Ng W.-L."/>
            <person name="Kazmierczak K.M."/>
            <person name="Andrzejewski T.M."/>
            <person name="Davidsen T.M."/>
            <person name="Wayne K.J."/>
            <person name="Tettelin H."/>
            <person name="Glass J.I."/>
            <person name="Rusch D."/>
            <person name="Podicherti R."/>
            <person name="Tsui H.-C.T."/>
            <person name="Winkler M.E."/>
        </authorList>
    </citation>
    <scope>NUCLEOTIDE SEQUENCE</scope>
</reference>
<dbReference type="EMBL" id="UINC01084519">
    <property type="protein sequence ID" value="SVC31244.1"/>
    <property type="molecule type" value="Genomic_DNA"/>
</dbReference>